<gene>
    <name evidence="1" type="ORF">Vafri_15429</name>
</gene>
<sequence length="290" mass="31549">MLLSSKVPQGVRSSGLRNVNLLPRSLPRSSLRVRASAEYEALRGKVAYKASSGDPVDLLSLWEPYPTSKAVIPFLTHFADLTSWEFAQKLVKLIPILEGSGVRVFAVGLGSVSNAQEFARTLNFPLDRLYALPEPSLYRDLGFSAGFAPELDVSPYLKLLPMLAGVGSPGTLQEVIRGYLGDQTAKPVFDSPTPFDVLGPGYQRPFELATLRLFNMMGILPKWSELCPPDPRLLTQQGGCLVFSGEQVLLKHVDSGILRYADVDDILKAALQADYAPTSSVVAAAEVLEE</sequence>
<dbReference type="PANTHER" id="PTHR28630">
    <property type="match status" value="1"/>
</dbReference>
<dbReference type="AlphaFoldDB" id="A0A8J4BLD4"/>
<name>A0A8J4BLD4_9CHLO</name>
<dbReference type="EMBL" id="BNCO01000043">
    <property type="protein sequence ID" value="GIL61004.1"/>
    <property type="molecule type" value="Genomic_DNA"/>
</dbReference>
<comment type="caution">
    <text evidence="1">The sequence shown here is derived from an EMBL/GenBank/DDBJ whole genome shotgun (WGS) entry which is preliminary data.</text>
</comment>
<dbReference type="Proteomes" id="UP000747399">
    <property type="component" value="Unassembled WGS sequence"/>
</dbReference>
<accession>A0A8J4BLD4</accession>
<proteinExistence type="predicted"/>
<dbReference type="Pfam" id="PF13911">
    <property type="entry name" value="AhpC-TSA_2"/>
    <property type="match status" value="1"/>
</dbReference>
<dbReference type="PANTHER" id="PTHR28630:SF3">
    <property type="entry name" value="PEROXIREDOXIN-LIKE 2C"/>
    <property type="match status" value="1"/>
</dbReference>
<evidence type="ECO:0000313" key="2">
    <source>
        <dbReference type="Proteomes" id="UP000747399"/>
    </source>
</evidence>
<dbReference type="InterPro" id="IPR032801">
    <property type="entry name" value="PXL2A/B/C"/>
</dbReference>
<evidence type="ECO:0000313" key="1">
    <source>
        <dbReference type="EMBL" id="GIL61004.1"/>
    </source>
</evidence>
<protein>
    <submittedName>
        <fullName evidence="1">Uncharacterized protein</fullName>
    </submittedName>
</protein>
<reference evidence="1" key="1">
    <citation type="journal article" date="2021" name="Proc. Natl. Acad. Sci. U.S.A.">
        <title>Three genomes in the algal genus Volvox reveal the fate of a haploid sex-determining region after a transition to homothallism.</title>
        <authorList>
            <person name="Yamamoto K."/>
            <person name="Hamaji T."/>
            <person name="Kawai-Toyooka H."/>
            <person name="Matsuzaki R."/>
            <person name="Takahashi F."/>
            <person name="Nishimura Y."/>
            <person name="Kawachi M."/>
            <person name="Noguchi H."/>
            <person name="Minakuchi Y."/>
            <person name="Umen J.G."/>
            <person name="Toyoda A."/>
            <person name="Nozaki H."/>
        </authorList>
    </citation>
    <scope>NUCLEOTIDE SEQUENCE</scope>
    <source>
        <strain evidence="1">NIES-3780</strain>
    </source>
</reference>
<keyword evidence="2" id="KW-1185">Reference proteome</keyword>
<organism evidence="1 2">
    <name type="scientific">Volvox africanus</name>
    <dbReference type="NCBI Taxonomy" id="51714"/>
    <lineage>
        <taxon>Eukaryota</taxon>
        <taxon>Viridiplantae</taxon>
        <taxon>Chlorophyta</taxon>
        <taxon>core chlorophytes</taxon>
        <taxon>Chlorophyceae</taxon>
        <taxon>CS clade</taxon>
        <taxon>Chlamydomonadales</taxon>
        <taxon>Volvocaceae</taxon>
        <taxon>Volvox</taxon>
    </lineage>
</organism>